<dbReference type="Gene3D" id="3.30.40.10">
    <property type="entry name" value="Zinc/RING finger domain, C3HC4 (zinc finger)"/>
    <property type="match status" value="1"/>
</dbReference>
<evidence type="ECO:0000256" key="8">
    <source>
        <dbReference type="PROSITE-ProRule" id="PRU00175"/>
    </source>
</evidence>
<dbReference type="EMBL" id="CP136893">
    <property type="protein sequence ID" value="WOL03155.1"/>
    <property type="molecule type" value="Genomic_DNA"/>
</dbReference>
<keyword evidence="6" id="KW-0833">Ubl conjugation pathway</keyword>
<dbReference type="EC" id="2.3.2.27" evidence="2"/>
<dbReference type="PANTHER" id="PTHR46463:SF93">
    <property type="entry name" value="OS11G0629300 PROTEIN"/>
    <property type="match status" value="1"/>
</dbReference>
<evidence type="ECO:0000313" key="12">
    <source>
        <dbReference type="Proteomes" id="UP001327560"/>
    </source>
</evidence>
<dbReference type="Proteomes" id="UP001327560">
    <property type="component" value="Chromosome 4"/>
</dbReference>
<keyword evidence="5 8" id="KW-0863">Zinc-finger</keyword>
<evidence type="ECO:0000256" key="5">
    <source>
        <dbReference type="ARBA" id="ARBA00022771"/>
    </source>
</evidence>
<proteinExistence type="predicted"/>
<gene>
    <name evidence="11" type="ORF">Cni_G11875</name>
</gene>
<dbReference type="AlphaFoldDB" id="A0AAQ3K8R8"/>
<feature type="domain" description="RING-type" evidence="10">
    <location>
        <begin position="169"/>
        <end position="209"/>
    </location>
</feature>
<feature type="region of interest" description="Disordered" evidence="9">
    <location>
        <begin position="68"/>
        <end position="87"/>
    </location>
</feature>
<evidence type="ECO:0000256" key="6">
    <source>
        <dbReference type="ARBA" id="ARBA00022786"/>
    </source>
</evidence>
<protein>
    <recommendedName>
        <fullName evidence="2">RING-type E3 ubiquitin transferase</fullName>
        <ecNumber evidence="2">2.3.2.27</ecNumber>
    </recommendedName>
</protein>
<dbReference type="GO" id="GO:0008270">
    <property type="term" value="F:zinc ion binding"/>
    <property type="evidence" value="ECO:0007669"/>
    <property type="project" value="UniProtKB-KW"/>
</dbReference>
<evidence type="ECO:0000313" key="11">
    <source>
        <dbReference type="EMBL" id="WOL03155.1"/>
    </source>
</evidence>
<keyword evidence="3" id="KW-0808">Transferase</keyword>
<name>A0AAQ3K8R8_9LILI</name>
<evidence type="ECO:0000256" key="1">
    <source>
        <dbReference type="ARBA" id="ARBA00000900"/>
    </source>
</evidence>
<organism evidence="11 12">
    <name type="scientific">Canna indica</name>
    <name type="common">Indian-shot</name>
    <dbReference type="NCBI Taxonomy" id="4628"/>
    <lineage>
        <taxon>Eukaryota</taxon>
        <taxon>Viridiplantae</taxon>
        <taxon>Streptophyta</taxon>
        <taxon>Embryophyta</taxon>
        <taxon>Tracheophyta</taxon>
        <taxon>Spermatophyta</taxon>
        <taxon>Magnoliopsida</taxon>
        <taxon>Liliopsida</taxon>
        <taxon>Zingiberales</taxon>
        <taxon>Cannaceae</taxon>
        <taxon>Canna</taxon>
    </lineage>
</organism>
<keyword evidence="12" id="KW-1185">Reference proteome</keyword>
<dbReference type="PANTHER" id="PTHR46463">
    <property type="entry name" value="ZINC FINGER, RING/FYVE/PHD-TYPE"/>
    <property type="match status" value="1"/>
</dbReference>
<evidence type="ECO:0000256" key="3">
    <source>
        <dbReference type="ARBA" id="ARBA00022679"/>
    </source>
</evidence>
<dbReference type="InterPro" id="IPR013083">
    <property type="entry name" value="Znf_RING/FYVE/PHD"/>
</dbReference>
<evidence type="ECO:0000259" key="10">
    <source>
        <dbReference type="PROSITE" id="PS50089"/>
    </source>
</evidence>
<dbReference type="InterPro" id="IPR001841">
    <property type="entry name" value="Znf_RING"/>
</dbReference>
<dbReference type="GO" id="GO:0061630">
    <property type="term" value="F:ubiquitin protein ligase activity"/>
    <property type="evidence" value="ECO:0007669"/>
    <property type="project" value="UniProtKB-EC"/>
</dbReference>
<evidence type="ECO:0000256" key="9">
    <source>
        <dbReference type="SAM" id="MobiDB-lite"/>
    </source>
</evidence>
<evidence type="ECO:0000256" key="7">
    <source>
        <dbReference type="ARBA" id="ARBA00022833"/>
    </source>
</evidence>
<dbReference type="SUPFAM" id="SSF57850">
    <property type="entry name" value="RING/U-box"/>
    <property type="match status" value="1"/>
</dbReference>
<keyword evidence="4" id="KW-0479">Metal-binding</keyword>
<comment type="catalytic activity">
    <reaction evidence="1">
        <text>S-ubiquitinyl-[E2 ubiquitin-conjugating enzyme]-L-cysteine + [acceptor protein]-L-lysine = [E2 ubiquitin-conjugating enzyme]-L-cysteine + N(6)-ubiquitinyl-[acceptor protein]-L-lysine.</text>
        <dbReference type="EC" id="2.3.2.27"/>
    </reaction>
</comment>
<dbReference type="Pfam" id="PF13639">
    <property type="entry name" value="zf-RING_2"/>
    <property type="match status" value="1"/>
</dbReference>
<keyword evidence="7" id="KW-0862">Zinc</keyword>
<sequence>MGAVCSCLLAEDTAEYPHSDASVLRSCTCLRCLAQQLITAYIAIFQRGEVRSVTSSIQGRVPFAIDDTVPDTYQSPPRPIPYDDPRFSRPQHDGLISRHDKIISHFQGEPEPWRSNYSEAEALRMEGTCKSNSYGGSKVCGPESSLKNSAETRKEITYIFPSSEDEDGCPTCLEEYTSEDPKIIMQCSHHFHLGCIYEWMERSEACPVCGKMMVFKEAT</sequence>
<accession>A0AAQ3K8R8</accession>
<reference evidence="11 12" key="1">
    <citation type="submission" date="2023-10" db="EMBL/GenBank/DDBJ databases">
        <title>Chromosome-scale genome assembly provides insights into flower coloration mechanisms of Canna indica.</title>
        <authorList>
            <person name="Li C."/>
        </authorList>
    </citation>
    <scope>NUCLEOTIDE SEQUENCE [LARGE SCALE GENOMIC DNA]</scope>
    <source>
        <tissue evidence="11">Flower</tissue>
    </source>
</reference>
<evidence type="ECO:0000256" key="2">
    <source>
        <dbReference type="ARBA" id="ARBA00012483"/>
    </source>
</evidence>
<evidence type="ECO:0000256" key="4">
    <source>
        <dbReference type="ARBA" id="ARBA00022723"/>
    </source>
</evidence>
<dbReference type="PROSITE" id="PS50089">
    <property type="entry name" value="ZF_RING_2"/>
    <property type="match status" value="1"/>
</dbReference>
<dbReference type="SMART" id="SM00184">
    <property type="entry name" value="RING"/>
    <property type="match status" value="1"/>
</dbReference>